<dbReference type="AlphaFoldDB" id="A0A382RR83"/>
<name>A0A382RR83_9ZZZZ</name>
<evidence type="ECO:0000313" key="1">
    <source>
        <dbReference type="EMBL" id="SVC99792.1"/>
    </source>
</evidence>
<reference evidence="1" key="1">
    <citation type="submission" date="2018-05" db="EMBL/GenBank/DDBJ databases">
        <authorList>
            <person name="Lanie J.A."/>
            <person name="Ng W.-L."/>
            <person name="Kazmierczak K.M."/>
            <person name="Andrzejewski T.M."/>
            <person name="Davidsen T.M."/>
            <person name="Wayne K.J."/>
            <person name="Tettelin H."/>
            <person name="Glass J.I."/>
            <person name="Rusch D."/>
            <person name="Podicherti R."/>
            <person name="Tsui H.-C.T."/>
            <person name="Winkler M.E."/>
        </authorList>
    </citation>
    <scope>NUCLEOTIDE SEQUENCE</scope>
</reference>
<proteinExistence type="predicted"/>
<sequence>MAKIQWHPITDFYIFEKTKCKHQKNPPYKWIKLPCVYKIKINETVVHVGRSDTCKKHGGAEKVRKAVVNLLNLTNYNPSVPKTKYWEEIRLRYRPNSTNIKIGIIKTNAIKKTYIQETT</sequence>
<organism evidence="1">
    <name type="scientific">marine metagenome</name>
    <dbReference type="NCBI Taxonomy" id="408172"/>
    <lineage>
        <taxon>unclassified sequences</taxon>
        <taxon>metagenomes</taxon>
        <taxon>ecological metagenomes</taxon>
    </lineage>
</organism>
<gene>
    <name evidence="1" type="ORF">METZ01_LOCUS352646</name>
</gene>
<evidence type="ECO:0008006" key="2">
    <source>
        <dbReference type="Google" id="ProtNLM"/>
    </source>
</evidence>
<accession>A0A382RR83</accession>
<protein>
    <recommendedName>
        <fullName evidence="2">GIY-YIG domain-containing protein</fullName>
    </recommendedName>
</protein>
<dbReference type="EMBL" id="UINC01123368">
    <property type="protein sequence ID" value="SVC99792.1"/>
    <property type="molecule type" value="Genomic_DNA"/>
</dbReference>